<dbReference type="PROSITE" id="PS50005">
    <property type="entry name" value="TPR"/>
    <property type="match status" value="1"/>
</dbReference>
<feature type="compositionally biased region" description="Low complexity" evidence="2">
    <location>
        <begin position="575"/>
        <end position="587"/>
    </location>
</feature>
<evidence type="ECO:0000259" key="3">
    <source>
        <dbReference type="PROSITE" id="PS50234"/>
    </source>
</evidence>
<dbReference type="InterPro" id="IPR050768">
    <property type="entry name" value="UPF0353/GerABKA_families"/>
</dbReference>
<dbReference type="SMART" id="SM00327">
    <property type="entry name" value="VWA"/>
    <property type="match status" value="1"/>
</dbReference>
<feature type="compositionally biased region" description="Basic and acidic residues" evidence="2">
    <location>
        <begin position="598"/>
        <end position="617"/>
    </location>
</feature>
<sequence length="640" mass="69765">MILQDWLSDLHLLRPHALWLLPLGWGVLWALARFRRAHSAWSRVIPEHLLKHLQDGRQSAQSSSRLGWMVTAWTLACLALSGPSWQRLPEAVYKNEAPLVVILDLSWSLYATDLSPNRLTRARHKIRDIIDSRDEGTTALIAYAGDAYRVAPLTDDRATITNLLSVLEPSLMPVAGSRASQGVRLALEMLGNQPAKGAHILILTDEISPSEAELIRQLMAKNSVTLSIIGVGTPQGGPIQVEGGGYLRDGNGAIVIPRLDAPTLQALARSLGGRYATISVKDSDWLWIQADAPAASQESQLERTFDQWADAGYWLLLPLLCLTLASFRRGWLLTLLLPLLVLPAKPSYALDWDALWKTPDQQGADLLQQNQPAEAARHFHDPQWRGYAQFRAGDYAEAANSFAQGESLDDRYNQANAEAMAGNLQEALSLYEQVLEQQPNHPHALKNRDLIEQLLQKSEEASASEESQPSSEQQSGSQTDAGNSETGQEGQAQGAGEATRSTDSAEMGDPEETSRGAPGSSGNTTGQPPSEQVDQPANPAASSAEGGRLEPPKSDQQGVEQASSVPSPSQEASADDSAAQDSRSLADTATDEATLPLSEDRQATEGWLRRIKDDPSGLLRRKFELQQRQRAPQQAGEKIW</sequence>
<evidence type="ECO:0000256" key="2">
    <source>
        <dbReference type="SAM" id="MobiDB-lite"/>
    </source>
</evidence>
<feature type="compositionally biased region" description="Low complexity" evidence="2">
    <location>
        <begin position="464"/>
        <end position="478"/>
    </location>
</feature>
<reference evidence="4 5" key="1">
    <citation type="submission" date="2018-08" db="EMBL/GenBank/DDBJ databases">
        <authorList>
            <person name="Khan S.A."/>
        </authorList>
    </citation>
    <scope>NUCLEOTIDE SEQUENCE [LARGE SCALE GENOMIC DNA]</scope>
    <source>
        <strain evidence="4 5">GTF-13</strain>
    </source>
</reference>
<feature type="repeat" description="TPR" evidence="1">
    <location>
        <begin position="408"/>
        <end position="441"/>
    </location>
</feature>
<accession>A0A3P3VQ47</accession>
<dbReference type="PROSITE" id="PS50234">
    <property type="entry name" value="VWFA"/>
    <property type="match status" value="1"/>
</dbReference>
<dbReference type="SUPFAM" id="SSF53300">
    <property type="entry name" value="vWA-like"/>
    <property type="match status" value="1"/>
</dbReference>
<evidence type="ECO:0000313" key="4">
    <source>
        <dbReference type="EMBL" id="RRJ84855.1"/>
    </source>
</evidence>
<evidence type="ECO:0000256" key="1">
    <source>
        <dbReference type="PROSITE-ProRule" id="PRU00339"/>
    </source>
</evidence>
<dbReference type="InterPro" id="IPR011990">
    <property type="entry name" value="TPR-like_helical_dom_sf"/>
</dbReference>
<dbReference type="PANTHER" id="PTHR22550">
    <property type="entry name" value="SPORE GERMINATION PROTEIN"/>
    <property type="match status" value="1"/>
</dbReference>
<protein>
    <submittedName>
        <fullName evidence="4">VWA domain-containing protein</fullName>
    </submittedName>
</protein>
<dbReference type="PANTHER" id="PTHR22550:SF14">
    <property type="entry name" value="VWFA DOMAIN-CONTAINING PROTEIN"/>
    <property type="match status" value="1"/>
</dbReference>
<dbReference type="EMBL" id="QWEZ01000001">
    <property type="protein sequence ID" value="RRJ84855.1"/>
    <property type="molecule type" value="Genomic_DNA"/>
</dbReference>
<dbReference type="AlphaFoldDB" id="A0A3P3VQ47"/>
<dbReference type="Proteomes" id="UP000280792">
    <property type="component" value="Unassembled WGS sequence"/>
</dbReference>
<dbReference type="RefSeq" id="WP_125015287.1">
    <property type="nucleotide sequence ID" value="NZ_QWEZ01000001.1"/>
</dbReference>
<proteinExistence type="predicted"/>
<feature type="compositionally biased region" description="Low complexity" evidence="2">
    <location>
        <begin position="485"/>
        <end position="499"/>
    </location>
</feature>
<feature type="domain" description="VWFA" evidence="3">
    <location>
        <begin position="98"/>
        <end position="232"/>
    </location>
</feature>
<feature type="region of interest" description="Disordered" evidence="2">
    <location>
        <begin position="457"/>
        <end position="617"/>
    </location>
</feature>
<name>A0A3P3VQ47_9GAMM</name>
<dbReference type="Pfam" id="PF13519">
    <property type="entry name" value="VWA_2"/>
    <property type="match status" value="1"/>
</dbReference>
<keyword evidence="1" id="KW-0802">TPR repeat</keyword>
<dbReference type="SUPFAM" id="SSF48452">
    <property type="entry name" value="TPR-like"/>
    <property type="match status" value="1"/>
</dbReference>
<organism evidence="4 5">
    <name type="scientific">Aestuariirhabdus litorea</name>
    <dbReference type="NCBI Taxonomy" id="2528527"/>
    <lineage>
        <taxon>Bacteria</taxon>
        <taxon>Pseudomonadati</taxon>
        <taxon>Pseudomonadota</taxon>
        <taxon>Gammaproteobacteria</taxon>
        <taxon>Oceanospirillales</taxon>
        <taxon>Aestuariirhabdaceae</taxon>
        <taxon>Aestuariirhabdus</taxon>
    </lineage>
</organism>
<dbReference type="Gene3D" id="1.25.40.10">
    <property type="entry name" value="Tetratricopeptide repeat domain"/>
    <property type="match status" value="1"/>
</dbReference>
<feature type="compositionally biased region" description="Polar residues" evidence="2">
    <location>
        <begin position="520"/>
        <end position="535"/>
    </location>
</feature>
<keyword evidence="5" id="KW-1185">Reference proteome</keyword>
<dbReference type="InterPro" id="IPR019734">
    <property type="entry name" value="TPR_rpt"/>
</dbReference>
<comment type="caution">
    <text evidence="4">The sequence shown here is derived from an EMBL/GenBank/DDBJ whole genome shotgun (WGS) entry which is preliminary data.</text>
</comment>
<dbReference type="InterPro" id="IPR002035">
    <property type="entry name" value="VWF_A"/>
</dbReference>
<dbReference type="SMART" id="SM00028">
    <property type="entry name" value="TPR"/>
    <property type="match status" value="1"/>
</dbReference>
<dbReference type="Gene3D" id="3.40.50.410">
    <property type="entry name" value="von Willebrand factor, type A domain"/>
    <property type="match status" value="1"/>
</dbReference>
<feature type="compositionally biased region" description="Polar residues" evidence="2">
    <location>
        <begin position="554"/>
        <end position="571"/>
    </location>
</feature>
<reference evidence="4 5" key="2">
    <citation type="submission" date="2018-12" db="EMBL/GenBank/DDBJ databases">
        <title>Simiduia agarivorans gen. nov., sp. nov., a marine, agarolytic bacterium isolated from shallow coastal water from Keelung, Taiwan.</title>
        <authorList>
            <person name="Shieh W.Y."/>
        </authorList>
    </citation>
    <scope>NUCLEOTIDE SEQUENCE [LARGE SCALE GENOMIC DNA]</scope>
    <source>
        <strain evidence="4 5">GTF-13</strain>
    </source>
</reference>
<gene>
    <name evidence="4" type="ORF">D0544_07135</name>
</gene>
<dbReference type="InterPro" id="IPR036465">
    <property type="entry name" value="vWFA_dom_sf"/>
</dbReference>
<evidence type="ECO:0000313" key="5">
    <source>
        <dbReference type="Proteomes" id="UP000280792"/>
    </source>
</evidence>